<dbReference type="EMBL" id="BAABHF010000046">
    <property type="protein sequence ID" value="GAA4512234.1"/>
    <property type="molecule type" value="Genomic_DNA"/>
</dbReference>
<evidence type="ECO:0000313" key="2">
    <source>
        <dbReference type="EMBL" id="GAA4512234.1"/>
    </source>
</evidence>
<evidence type="ECO:0008006" key="4">
    <source>
        <dbReference type="Google" id="ProtNLM"/>
    </source>
</evidence>
<proteinExistence type="inferred from homology"/>
<dbReference type="Proteomes" id="UP001500503">
    <property type="component" value="Unassembled WGS sequence"/>
</dbReference>
<organism evidence="2 3">
    <name type="scientific">Actinoallomurus oryzae</name>
    <dbReference type="NCBI Taxonomy" id="502180"/>
    <lineage>
        <taxon>Bacteria</taxon>
        <taxon>Bacillati</taxon>
        <taxon>Actinomycetota</taxon>
        <taxon>Actinomycetes</taxon>
        <taxon>Streptosporangiales</taxon>
        <taxon>Thermomonosporaceae</taxon>
        <taxon>Actinoallomurus</taxon>
    </lineage>
</organism>
<name>A0ABP8QWZ2_9ACTN</name>
<dbReference type="InterPro" id="IPR005531">
    <property type="entry name" value="Asp23"/>
</dbReference>
<evidence type="ECO:0000313" key="3">
    <source>
        <dbReference type="Proteomes" id="UP001500503"/>
    </source>
</evidence>
<protein>
    <recommendedName>
        <fullName evidence="4">Asp23/Gls24 family envelope stress response protein</fullName>
    </recommendedName>
</protein>
<sequence length="132" mass="14442">MSAELEPQVGEVVAPEHRGRTEIADRVLAKIATRALSEVEDAGGAARRVLGVRLGRDSMERTPWVTAKVDGGLATLRMRISVAYPAPVREVTRHLRELVRTRVGELTGLDVREVDIDVSRLPATGPSGRRVR</sequence>
<evidence type="ECO:0000256" key="1">
    <source>
        <dbReference type="ARBA" id="ARBA00005721"/>
    </source>
</evidence>
<keyword evidence="3" id="KW-1185">Reference proteome</keyword>
<accession>A0ABP8QWZ2</accession>
<dbReference type="RefSeq" id="WP_345472551.1">
    <property type="nucleotide sequence ID" value="NZ_BAABHF010000046.1"/>
</dbReference>
<dbReference type="PANTHER" id="PTHR34297">
    <property type="entry name" value="HYPOTHETICAL CYTOSOLIC PROTEIN-RELATED"/>
    <property type="match status" value="1"/>
</dbReference>
<comment type="caution">
    <text evidence="2">The sequence shown here is derived from an EMBL/GenBank/DDBJ whole genome shotgun (WGS) entry which is preliminary data.</text>
</comment>
<reference evidence="3" key="1">
    <citation type="journal article" date="2019" name="Int. J. Syst. Evol. Microbiol.">
        <title>The Global Catalogue of Microorganisms (GCM) 10K type strain sequencing project: providing services to taxonomists for standard genome sequencing and annotation.</title>
        <authorList>
            <consortium name="The Broad Institute Genomics Platform"/>
            <consortium name="The Broad Institute Genome Sequencing Center for Infectious Disease"/>
            <person name="Wu L."/>
            <person name="Ma J."/>
        </authorList>
    </citation>
    <scope>NUCLEOTIDE SEQUENCE [LARGE SCALE GENOMIC DNA]</scope>
    <source>
        <strain evidence="3">JCM 17933</strain>
    </source>
</reference>
<dbReference type="PANTHER" id="PTHR34297:SF3">
    <property type="entry name" value="ALKALINE SHOCK PROTEIN 23"/>
    <property type="match status" value="1"/>
</dbReference>
<comment type="similarity">
    <text evidence="1">Belongs to the asp23 family.</text>
</comment>
<dbReference type="Pfam" id="PF03780">
    <property type="entry name" value="Asp23"/>
    <property type="match status" value="1"/>
</dbReference>
<gene>
    <name evidence="2" type="ORF">GCM10023191_077640</name>
</gene>